<keyword evidence="3" id="KW-1185">Reference proteome</keyword>
<dbReference type="Pfam" id="PF01400">
    <property type="entry name" value="Astacin"/>
    <property type="match status" value="1"/>
</dbReference>
<keyword evidence="2" id="KW-0378">Hydrolase</keyword>
<gene>
    <name evidence="2" type="ORF">FALBO_100</name>
</gene>
<feature type="domain" description="Peptidase M12A" evidence="1">
    <location>
        <begin position="127"/>
        <end position="242"/>
    </location>
</feature>
<dbReference type="InterPro" id="IPR024079">
    <property type="entry name" value="MetalloPept_cat_dom_sf"/>
</dbReference>
<protein>
    <submittedName>
        <fullName evidence="2">Metalloprotease</fullName>
    </submittedName>
</protein>
<dbReference type="OrthoDB" id="291007at2759"/>
<evidence type="ECO:0000259" key="1">
    <source>
        <dbReference type="Pfam" id="PF01400"/>
    </source>
</evidence>
<keyword evidence="2" id="KW-0482">Metalloprotease</keyword>
<dbReference type="EMBL" id="JAADYS010000009">
    <property type="protein sequence ID" value="KAF4473009.1"/>
    <property type="molecule type" value="Genomic_DNA"/>
</dbReference>
<comment type="caution">
    <text evidence="2">The sequence shown here is derived from an EMBL/GenBank/DDBJ whole genome shotgun (WGS) entry which is preliminary data.</text>
</comment>
<dbReference type="InterPro" id="IPR001506">
    <property type="entry name" value="Peptidase_M12A"/>
</dbReference>
<evidence type="ECO:0000313" key="3">
    <source>
        <dbReference type="Proteomes" id="UP000554235"/>
    </source>
</evidence>
<evidence type="ECO:0000313" key="2">
    <source>
        <dbReference type="EMBL" id="KAF4473009.1"/>
    </source>
</evidence>
<dbReference type="AlphaFoldDB" id="A0A8H4LQB6"/>
<dbReference type="Proteomes" id="UP000554235">
    <property type="component" value="Unassembled WGS sequence"/>
</dbReference>
<accession>A0A8H4LQB6</accession>
<sequence length="346" mass="38730">MALWHKNSSPPKVQPPVLTNIDINSHPREGGIPCEGATQLLVQFVAISVEANEKSVMAPAAEGLWAELEDLWPKAHTITVAFLGPSCDHPKFNVKDMVKECAECWTQGANISCEFLDEGADCKARDTADVRIVFRPEETSWSLVGNKAGDKGKPTMNLAITPGLSEEIVRRKTLHELGHALGFRHEHASPNSELEFDESTRARCAKDTGMTEEWLKKNLGKKDSKRPRLVSEFDKESIMIYQLHPRWNVGRMAIRRTTQLSKMDKEMVKIAYPFEDGGVASTQTSINLSQPGDNRTLDSGSWGCDYEACKPAGRQCDACYRYGKRVLRQDRADRDDLNDWLSAIKL</sequence>
<dbReference type="Gene3D" id="3.40.390.10">
    <property type="entry name" value="Collagenase (Catalytic Domain)"/>
    <property type="match status" value="1"/>
</dbReference>
<dbReference type="SUPFAM" id="SSF55486">
    <property type="entry name" value="Metalloproteases ('zincins'), catalytic domain"/>
    <property type="match status" value="1"/>
</dbReference>
<keyword evidence="2" id="KW-0645">Protease</keyword>
<name>A0A8H4LQB6_9HYPO</name>
<organism evidence="2 3">
    <name type="scientific">Fusarium albosuccineum</name>
    <dbReference type="NCBI Taxonomy" id="1237068"/>
    <lineage>
        <taxon>Eukaryota</taxon>
        <taxon>Fungi</taxon>
        <taxon>Dikarya</taxon>
        <taxon>Ascomycota</taxon>
        <taxon>Pezizomycotina</taxon>
        <taxon>Sordariomycetes</taxon>
        <taxon>Hypocreomycetidae</taxon>
        <taxon>Hypocreales</taxon>
        <taxon>Nectriaceae</taxon>
        <taxon>Fusarium</taxon>
        <taxon>Fusarium decemcellulare species complex</taxon>
    </lineage>
</organism>
<dbReference type="GO" id="GO:0006508">
    <property type="term" value="P:proteolysis"/>
    <property type="evidence" value="ECO:0007669"/>
    <property type="project" value="UniProtKB-KW"/>
</dbReference>
<dbReference type="GO" id="GO:0004222">
    <property type="term" value="F:metalloendopeptidase activity"/>
    <property type="evidence" value="ECO:0007669"/>
    <property type="project" value="InterPro"/>
</dbReference>
<proteinExistence type="predicted"/>
<reference evidence="2 3" key="1">
    <citation type="submission" date="2020-01" db="EMBL/GenBank/DDBJ databases">
        <title>Identification and distribution of gene clusters putatively required for synthesis of sphingolipid metabolism inhibitors in phylogenetically diverse species of the filamentous fungus Fusarium.</title>
        <authorList>
            <person name="Kim H.-S."/>
            <person name="Busman M."/>
            <person name="Brown D.W."/>
            <person name="Divon H."/>
            <person name="Uhlig S."/>
            <person name="Proctor R.H."/>
        </authorList>
    </citation>
    <scope>NUCLEOTIDE SEQUENCE [LARGE SCALE GENOMIC DNA]</scope>
    <source>
        <strain evidence="2 3">NRRL 20459</strain>
    </source>
</reference>